<dbReference type="InterPro" id="IPR036249">
    <property type="entry name" value="Thioredoxin-like_sf"/>
</dbReference>
<evidence type="ECO:0000256" key="2">
    <source>
        <dbReference type="ARBA" id="ARBA00023008"/>
    </source>
</evidence>
<dbReference type="CDD" id="cd02968">
    <property type="entry name" value="SCO"/>
    <property type="match status" value="1"/>
</dbReference>
<protein>
    <submittedName>
        <fullName evidence="5">Electron transport protein SCO1/SenC</fullName>
    </submittedName>
</protein>
<proteinExistence type="inferred from homology"/>
<evidence type="ECO:0000256" key="1">
    <source>
        <dbReference type="ARBA" id="ARBA00010996"/>
    </source>
</evidence>
<dbReference type="PANTHER" id="PTHR12151">
    <property type="entry name" value="ELECTRON TRANSPORT PROTIN SCO1/SENC FAMILY MEMBER"/>
    <property type="match status" value="1"/>
</dbReference>
<keyword evidence="2 3" id="KW-0186">Copper</keyword>
<dbReference type="KEGG" id="doe:DENOEST_2980"/>
<evidence type="ECO:0000313" key="6">
    <source>
        <dbReference type="Proteomes" id="UP000515733"/>
    </source>
</evidence>
<dbReference type="Gene3D" id="3.40.30.10">
    <property type="entry name" value="Glutaredoxin"/>
    <property type="match status" value="1"/>
</dbReference>
<keyword evidence="4" id="KW-1015">Disulfide bond</keyword>
<feature type="binding site" evidence="3">
    <location>
        <position position="71"/>
    </location>
    <ligand>
        <name>Cu cation</name>
        <dbReference type="ChEBI" id="CHEBI:23378"/>
    </ligand>
</feature>
<dbReference type="EMBL" id="LR778301">
    <property type="protein sequence ID" value="CAB1370134.1"/>
    <property type="molecule type" value="Genomic_DNA"/>
</dbReference>
<dbReference type="AlphaFoldDB" id="A0A6S6XVQ7"/>
<feature type="binding site" evidence="3">
    <location>
        <position position="154"/>
    </location>
    <ligand>
        <name>Cu cation</name>
        <dbReference type="ChEBI" id="CHEBI:23378"/>
    </ligand>
</feature>
<evidence type="ECO:0000313" key="5">
    <source>
        <dbReference type="EMBL" id="CAB1370134.1"/>
    </source>
</evidence>
<feature type="disulfide bond" description="Redox-active" evidence="4">
    <location>
        <begin position="67"/>
        <end position="71"/>
    </location>
</feature>
<name>A0A6S6XVQ7_9PROT</name>
<dbReference type="PANTHER" id="PTHR12151:SF25">
    <property type="entry name" value="LINALOOL DEHYDRATASE_ISOMERASE DOMAIN-CONTAINING PROTEIN"/>
    <property type="match status" value="1"/>
</dbReference>
<evidence type="ECO:0000256" key="3">
    <source>
        <dbReference type="PIRSR" id="PIRSR603782-1"/>
    </source>
</evidence>
<organism evidence="5 6">
    <name type="scientific">Denitratisoma oestradiolicum</name>
    <dbReference type="NCBI Taxonomy" id="311182"/>
    <lineage>
        <taxon>Bacteria</taxon>
        <taxon>Pseudomonadati</taxon>
        <taxon>Pseudomonadota</taxon>
        <taxon>Betaproteobacteria</taxon>
        <taxon>Nitrosomonadales</taxon>
        <taxon>Sterolibacteriaceae</taxon>
        <taxon>Denitratisoma</taxon>
    </lineage>
</organism>
<dbReference type="Proteomes" id="UP000515733">
    <property type="component" value="Chromosome"/>
</dbReference>
<sequence>MRLYLILLLSALTLLAGCGQPARFHATEIPDVDWGKTFSLQDPRGRTRRLEDFRGKVVVLFFGYTHCPDVCPTTLTTLRDVMGLLGDEAQRVQVLFVTVDPERDSAELLANYVPQFHPDFLGLRGDEAATAAMAQEFKVFYAKQPAGSSYSVDHSTASYAFDPQGRLRLVMRYGESARNVADDLKLLLSGK</sequence>
<reference evidence="5 6" key="1">
    <citation type="submission" date="2020-03" db="EMBL/GenBank/DDBJ databases">
        <authorList>
            <consortium name="Genoscope - CEA"/>
            <person name="William W."/>
        </authorList>
    </citation>
    <scope>NUCLEOTIDE SEQUENCE [LARGE SCALE GENOMIC DNA]</scope>
    <source>
        <strain evidence="6">DSM 16959</strain>
    </source>
</reference>
<feature type="binding site" evidence="3">
    <location>
        <position position="67"/>
    </location>
    <ligand>
        <name>Cu cation</name>
        <dbReference type="ChEBI" id="CHEBI:23378"/>
    </ligand>
</feature>
<keyword evidence="3" id="KW-0479">Metal-binding</keyword>
<comment type="similarity">
    <text evidence="1">Belongs to the SCO1/2 family.</text>
</comment>
<evidence type="ECO:0000256" key="4">
    <source>
        <dbReference type="PIRSR" id="PIRSR603782-2"/>
    </source>
</evidence>
<dbReference type="PROSITE" id="PS51257">
    <property type="entry name" value="PROKAR_LIPOPROTEIN"/>
    <property type="match status" value="1"/>
</dbReference>
<dbReference type="InterPro" id="IPR003782">
    <property type="entry name" value="SCO1/SenC"/>
</dbReference>
<dbReference type="OrthoDB" id="9790194at2"/>
<dbReference type="InterPro" id="IPR013766">
    <property type="entry name" value="Thioredoxin_domain"/>
</dbReference>
<dbReference type="RefSeq" id="WP_145770685.1">
    <property type="nucleotide sequence ID" value="NZ_LR778301.1"/>
</dbReference>
<accession>A0A6S6XVQ7</accession>
<dbReference type="SUPFAM" id="SSF52833">
    <property type="entry name" value="Thioredoxin-like"/>
    <property type="match status" value="1"/>
</dbReference>
<dbReference type="FunFam" id="3.40.30.10:FF:000013">
    <property type="entry name" value="Blast:Protein SCO1 homolog, mitochondrial"/>
    <property type="match status" value="1"/>
</dbReference>
<gene>
    <name evidence="5" type="ORF">DENOEST_2980</name>
</gene>
<dbReference type="Pfam" id="PF02630">
    <property type="entry name" value="SCO1-SenC"/>
    <property type="match status" value="1"/>
</dbReference>
<dbReference type="PROSITE" id="PS51352">
    <property type="entry name" value="THIOREDOXIN_2"/>
    <property type="match status" value="1"/>
</dbReference>
<dbReference type="GO" id="GO:0046872">
    <property type="term" value="F:metal ion binding"/>
    <property type="evidence" value="ECO:0007669"/>
    <property type="project" value="UniProtKB-KW"/>
</dbReference>
<keyword evidence="6" id="KW-1185">Reference proteome</keyword>